<dbReference type="InterPro" id="IPR011833">
    <property type="entry name" value="Glycg_phsphrylas"/>
</dbReference>
<dbReference type="OMA" id="CESITSV"/>
<dbReference type="Gramene" id="GBG88327">
    <property type="protein sequence ID" value="GBG88327"/>
    <property type="gene ID" value="CBR_g46894"/>
</dbReference>
<dbReference type="FunFam" id="3.40.50.2000:FF:000003">
    <property type="entry name" value="Alpha-1,4 glucan phosphorylase"/>
    <property type="match status" value="1"/>
</dbReference>
<dbReference type="GO" id="GO:0030170">
    <property type="term" value="F:pyridoxal phosphate binding"/>
    <property type="evidence" value="ECO:0007669"/>
    <property type="project" value="InterPro"/>
</dbReference>
<gene>
    <name evidence="12" type="ORF">CBR_g46894</name>
</gene>
<keyword evidence="8 10" id="KW-0119">Carbohydrate metabolism</keyword>
<feature type="compositionally biased region" description="Gly residues" evidence="11">
    <location>
        <begin position="95"/>
        <end position="108"/>
    </location>
</feature>
<keyword evidence="6 10" id="KW-0808">Transferase</keyword>
<feature type="modified residue" description="N6-(pyridoxal phosphate)lysine" evidence="9">
    <location>
        <position position="830"/>
    </location>
</feature>
<dbReference type="FunFam" id="3.40.50.2000:FF:000002">
    <property type="entry name" value="Alpha-1,4 glucan phosphorylase"/>
    <property type="match status" value="1"/>
</dbReference>
<dbReference type="Proteomes" id="UP000265515">
    <property type="component" value="Unassembled WGS sequence"/>
</dbReference>
<feature type="region of interest" description="Disordered" evidence="11">
    <location>
        <begin position="95"/>
        <end position="124"/>
    </location>
</feature>
<comment type="catalytic activity">
    <reaction evidence="1 10">
        <text>[(1-&gt;4)-alpha-D-glucosyl](n) + phosphate = [(1-&gt;4)-alpha-D-glucosyl](n-1) + alpha-D-glucose 1-phosphate</text>
        <dbReference type="Rhea" id="RHEA:41732"/>
        <dbReference type="Rhea" id="RHEA-COMP:9584"/>
        <dbReference type="Rhea" id="RHEA-COMP:9586"/>
        <dbReference type="ChEBI" id="CHEBI:15444"/>
        <dbReference type="ChEBI" id="CHEBI:43474"/>
        <dbReference type="ChEBI" id="CHEBI:58601"/>
        <dbReference type="EC" id="2.4.1.1"/>
    </reaction>
</comment>
<name>A0A388M168_CHABU</name>
<evidence type="ECO:0000256" key="8">
    <source>
        <dbReference type="ARBA" id="ARBA00023277"/>
    </source>
</evidence>
<dbReference type="PANTHER" id="PTHR11468:SF3">
    <property type="entry name" value="GLYCOGEN PHOSPHORYLASE, LIVER FORM"/>
    <property type="match status" value="1"/>
</dbReference>
<reference evidence="12 13" key="1">
    <citation type="journal article" date="2018" name="Cell">
        <title>The Chara Genome: Secondary Complexity and Implications for Plant Terrestrialization.</title>
        <authorList>
            <person name="Nishiyama T."/>
            <person name="Sakayama H."/>
            <person name="Vries J.D."/>
            <person name="Buschmann H."/>
            <person name="Saint-Marcoux D."/>
            <person name="Ullrich K.K."/>
            <person name="Haas F.B."/>
            <person name="Vanderstraeten L."/>
            <person name="Becker D."/>
            <person name="Lang D."/>
            <person name="Vosolsobe S."/>
            <person name="Rombauts S."/>
            <person name="Wilhelmsson P.K.I."/>
            <person name="Janitza P."/>
            <person name="Kern R."/>
            <person name="Heyl A."/>
            <person name="Rumpler F."/>
            <person name="Villalobos L.I.A.C."/>
            <person name="Clay J.M."/>
            <person name="Skokan R."/>
            <person name="Toyoda A."/>
            <person name="Suzuki Y."/>
            <person name="Kagoshima H."/>
            <person name="Schijlen E."/>
            <person name="Tajeshwar N."/>
            <person name="Catarino B."/>
            <person name="Hetherington A.J."/>
            <person name="Saltykova A."/>
            <person name="Bonnot C."/>
            <person name="Breuninger H."/>
            <person name="Symeonidi A."/>
            <person name="Radhakrishnan G.V."/>
            <person name="Van Nieuwerburgh F."/>
            <person name="Deforce D."/>
            <person name="Chang C."/>
            <person name="Karol K.G."/>
            <person name="Hedrich R."/>
            <person name="Ulvskov P."/>
            <person name="Glockner G."/>
            <person name="Delwiche C.F."/>
            <person name="Petrasek J."/>
            <person name="Van de Peer Y."/>
            <person name="Friml J."/>
            <person name="Beilby M."/>
            <person name="Dolan L."/>
            <person name="Kohara Y."/>
            <person name="Sugano S."/>
            <person name="Fujiyama A."/>
            <person name="Delaux P.-M."/>
            <person name="Quint M."/>
            <person name="TheiBen G."/>
            <person name="Hagemann M."/>
            <person name="Harholt J."/>
            <person name="Dunand C."/>
            <person name="Zachgo S."/>
            <person name="Langdale J."/>
            <person name="Maumus F."/>
            <person name="Straeten D.V.D."/>
            <person name="Gould S.B."/>
            <person name="Rensing S.A."/>
        </authorList>
    </citation>
    <scope>NUCLEOTIDE SEQUENCE [LARGE SCALE GENOMIC DNA]</scope>
    <source>
        <strain evidence="12 13">S276</strain>
    </source>
</reference>
<evidence type="ECO:0000256" key="5">
    <source>
        <dbReference type="ARBA" id="ARBA00022676"/>
    </source>
</evidence>
<evidence type="ECO:0000256" key="9">
    <source>
        <dbReference type="PIRSR" id="PIRSR000460-1"/>
    </source>
</evidence>
<dbReference type="SUPFAM" id="SSF53756">
    <property type="entry name" value="UDP-Glycosyltransferase/glycogen phosphorylase"/>
    <property type="match status" value="1"/>
</dbReference>
<dbReference type="InterPro" id="IPR000811">
    <property type="entry name" value="Glyco_trans_35"/>
</dbReference>
<evidence type="ECO:0000256" key="6">
    <source>
        <dbReference type="ARBA" id="ARBA00022679"/>
    </source>
</evidence>
<dbReference type="Pfam" id="PF00343">
    <property type="entry name" value="Phosphorylase"/>
    <property type="match status" value="1"/>
</dbReference>
<protein>
    <recommendedName>
        <fullName evidence="10">Alpha-1,4 glucan phosphorylase</fullName>
        <ecNumber evidence="10">2.4.1.1</ecNumber>
    </recommendedName>
</protein>
<feature type="compositionally biased region" description="Low complexity" evidence="11">
    <location>
        <begin position="109"/>
        <end position="124"/>
    </location>
</feature>
<evidence type="ECO:0000256" key="1">
    <source>
        <dbReference type="ARBA" id="ARBA00001275"/>
    </source>
</evidence>
<organism evidence="12 13">
    <name type="scientific">Chara braunii</name>
    <name type="common">Braun's stonewort</name>
    <dbReference type="NCBI Taxonomy" id="69332"/>
    <lineage>
        <taxon>Eukaryota</taxon>
        <taxon>Viridiplantae</taxon>
        <taxon>Streptophyta</taxon>
        <taxon>Charophyceae</taxon>
        <taxon>Charales</taxon>
        <taxon>Characeae</taxon>
        <taxon>Chara</taxon>
    </lineage>
</organism>
<dbReference type="GO" id="GO:0005737">
    <property type="term" value="C:cytoplasm"/>
    <property type="evidence" value="ECO:0007669"/>
    <property type="project" value="TreeGrafter"/>
</dbReference>
<dbReference type="NCBIfam" id="TIGR02093">
    <property type="entry name" value="P_ylase"/>
    <property type="match status" value="1"/>
</dbReference>
<evidence type="ECO:0000256" key="7">
    <source>
        <dbReference type="ARBA" id="ARBA00022898"/>
    </source>
</evidence>
<dbReference type="CDD" id="cd04300">
    <property type="entry name" value="GT35_Glycogen_Phosphorylase"/>
    <property type="match status" value="1"/>
</dbReference>
<dbReference type="GO" id="GO:0005980">
    <property type="term" value="P:glycogen catabolic process"/>
    <property type="evidence" value="ECO:0007669"/>
    <property type="project" value="TreeGrafter"/>
</dbReference>
<evidence type="ECO:0000256" key="11">
    <source>
        <dbReference type="SAM" id="MobiDB-lite"/>
    </source>
</evidence>
<dbReference type="OrthoDB" id="9215500at2759"/>
<keyword evidence="5 10" id="KW-0328">Glycosyltransferase</keyword>
<comment type="cofactor">
    <cofactor evidence="2 10">
        <name>pyridoxal 5'-phosphate</name>
        <dbReference type="ChEBI" id="CHEBI:597326"/>
    </cofactor>
</comment>
<keyword evidence="7 9" id="KW-0663">Pyridoxal phosphate</keyword>
<evidence type="ECO:0000256" key="4">
    <source>
        <dbReference type="ARBA" id="ARBA00022533"/>
    </source>
</evidence>
<evidence type="ECO:0000313" key="13">
    <source>
        <dbReference type="Proteomes" id="UP000265515"/>
    </source>
</evidence>
<dbReference type="STRING" id="69332.A0A388M168"/>
<dbReference type="EMBL" id="BFEA01000665">
    <property type="protein sequence ID" value="GBG88327.1"/>
    <property type="molecule type" value="Genomic_DNA"/>
</dbReference>
<comment type="function">
    <text evidence="10">Allosteric enzyme that catalyzes the rate-limiting step in glycogen catabolism, the phosphorolytic cleavage of glycogen to produce glucose-1-phosphate, and plays a central role in maintaining cellular and organismal glucose homeostasis.</text>
</comment>
<dbReference type="EC" id="2.4.1.1" evidence="10"/>
<dbReference type="PIRSF" id="PIRSF000460">
    <property type="entry name" value="Pprylas_GlgP"/>
    <property type="match status" value="1"/>
</dbReference>
<accession>A0A388M168</accession>
<proteinExistence type="inferred from homology"/>
<comment type="similarity">
    <text evidence="3 10">Belongs to the glycogen phosphorylase family.</text>
</comment>
<dbReference type="GO" id="GO:0008184">
    <property type="term" value="F:glycogen phosphorylase activity"/>
    <property type="evidence" value="ECO:0007669"/>
    <property type="project" value="InterPro"/>
</dbReference>
<evidence type="ECO:0000313" key="12">
    <source>
        <dbReference type="EMBL" id="GBG88327.1"/>
    </source>
</evidence>
<dbReference type="Gene3D" id="3.40.50.2000">
    <property type="entry name" value="Glycogen Phosphorylase B"/>
    <property type="match status" value="2"/>
</dbReference>
<sequence>MRSSGSFGRILSAEGSPGDGKEHIYGCQSQWGGGGGGGGVGGGGGGLGRQQSPSTCQWLSSANNMCSSCGSYVGCSTSGCKTCAANNPNGGSHGAGSSGGGGGGGGGLHARSGSRGSLRSSRVGLGSGGGYGGGVGGGGVGGGVGGGGGGGGGQGASARALGVVIPHDLLPTDSVSLRQSIQHHYNYTLAKWGRDPDGHDVYVSTALSVRDRLTERWQSTQDYFQRKDVRHVCYLSLEYLIGRSLQNSVYNMKLQDSYSGALQQIGYRLEDAFEHEHDPALGNGGLGRLASCFLDSMATLNLPASGYGIRYRYGMFEQRIINGKQVELPDCWLTVGNPWEVERLDVQYPVRYYGHVKDYSDGNKLRFKWEGGDIVKAVAYDTPIPGFGTYNTINLRLWSALPSNGLDLMRFNAGQHVQAVDSKARAEAISSVLYPNDNSEAGKVLRLKQQFFFVSATLQDLVAKYKVTGKPLSLFHDKVAIQLNDTHPTIAIPELMRLLLDDENMEWVDAWHITTRTFSYTNHTILPESLERWPVPMIEALLPRHMEIIYEINHRHLQEVASRWPDDMERLSKMSIIEESWPKMVRMAMLATIGSHTVNGVSQIHSQLVRTRLFRDMVDMCPGKFQNKTNGVSPRRWILVANPSLSAVYTKWLGSEEWVHDLARLQEMKAHAENPELQADWRAAKQANKRRLVAYIEKLCGITLNEEALFDVQVKRIHEYKRQLLNILSVIHRYHFIKKLSPAQRADVVPRAVIFAGKAAAGYFLAKCVIQLINQVADHVNNDPDVGDLLKVVFLPNFNVTMAEVIIPASDISQHISTAGMEASGTANMKFVMNGGLLLCTMDGANIEIAEEIGYENMFIFGALADETDGLRHAMKYREAGSDERLHHVIRHIQTGGFGSYHEFRHIVESLLHGNDFYLVSHDWPSYLMAQDAVDRVFCDAFEWTRRSIVSAPLPL</sequence>
<comment type="caution">
    <text evidence="12">The sequence shown here is derived from an EMBL/GenBank/DDBJ whole genome shotgun (WGS) entry which is preliminary data.</text>
</comment>
<dbReference type="PANTHER" id="PTHR11468">
    <property type="entry name" value="GLYCOGEN PHOSPHORYLASE"/>
    <property type="match status" value="1"/>
</dbReference>
<evidence type="ECO:0000256" key="3">
    <source>
        <dbReference type="ARBA" id="ARBA00006047"/>
    </source>
</evidence>
<keyword evidence="13" id="KW-1185">Reference proteome</keyword>
<evidence type="ECO:0000256" key="2">
    <source>
        <dbReference type="ARBA" id="ARBA00001933"/>
    </source>
</evidence>
<dbReference type="AlphaFoldDB" id="A0A388M168"/>
<evidence type="ECO:0000256" key="10">
    <source>
        <dbReference type="RuleBase" id="RU000587"/>
    </source>
</evidence>
<keyword evidence="4" id="KW-0021">Allosteric enzyme</keyword>